<gene>
    <name evidence="1" type="ORF">SAMN06296036_10810</name>
</gene>
<organism evidence="1 2">
    <name type="scientific">Pseudobacteriovorax antillogorgiicola</name>
    <dbReference type="NCBI Taxonomy" id="1513793"/>
    <lineage>
        <taxon>Bacteria</taxon>
        <taxon>Pseudomonadati</taxon>
        <taxon>Bdellovibrionota</taxon>
        <taxon>Oligoflexia</taxon>
        <taxon>Oligoflexales</taxon>
        <taxon>Pseudobacteriovoracaceae</taxon>
        <taxon>Pseudobacteriovorax</taxon>
    </lineage>
</organism>
<reference evidence="2" key="1">
    <citation type="submission" date="2017-04" db="EMBL/GenBank/DDBJ databases">
        <authorList>
            <person name="Varghese N."/>
            <person name="Submissions S."/>
        </authorList>
    </citation>
    <scope>NUCLEOTIDE SEQUENCE [LARGE SCALE GENOMIC DNA]</scope>
    <source>
        <strain evidence="2">RKEM611</strain>
    </source>
</reference>
<name>A0A1Y6BTH0_9BACT</name>
<dbReference type="STRING" id="1513793.SAMN06296036_10810"/>
<evidence type="ECO:0000313" key="2">
    <source>
        <dbReference type="Proteomes" id="UP000192907"/>
    </source>
</evidence>
<dbReference type="Proteomes" id="UP000192907">
    <property type="component" value="Unassembled WGS sequence"/>
</dbReference>
<accession>A0A1Y6BTH0</accession>
<dbReference type="RefSeq" id="WP_132319111.1">
    <property type="nucleotide sequence ID" value="NZ_FWZT01000008.1"/>
</dbReference>
<proteinExistence type="predicted"/>
<keyword evidence="2" id="KW-1185">Reference proteome</keyword>
<dbReference type="EMBL" id="FWZT01000008">
    <property type="protein sequence ID" value="SMF24500.1"/>
    <property type="molecule type" value="Genomic_DNA"/>
</dbReference>
<protein>
    <submittedName>
        <fullName evidence="1">Uncharacterized protein</fullName>
    </submittedName>
</protein>
<dbReference type="AlphaFoldDB" id="A0A1Y6BTH0"/>
<sequence length="154" mass="17535">MRLLFLFILVFIDSCGVEHVFGHKVDHRCDRDLWDVWAGESCGPEEVPEGYTTDPETGDVICKLGLNNFQCKIDVVEDSVWASEVHSYAVLGQGTSYQVYYRFLTNGTYEQYVVARFPYSESPIYEMRTGTFEINLGLDDYVTMDTVETGIARA</sequence>
<evidence type="ECO:0000313" key="1">
    <source>
        <dbReference type="EMBL" id="SMF24500.1"/>
    </source>
</evidence>